<dbReference type="EMBL" id="LEKT01000044">
    <property type="protein sequence ID" value="KMO85819.1"/>
    <property type="molecule type" value="Genomic_DNA"/>
</dbReference>
<gene>
    <name evidence="2" type="ORF">AB840_11370</name>
</gene>
<dbReference type="Proteomes" id="UP000036503">
    <property type="component" value="Unassembled WGS sequence"/>
</dbReference>
<keyword evidence="1" id="KW-0472">Membrane</keyword>
<evidence type="ECO:0000256" key="1">
    <source>
        <dbReference type="SAM" id="Phobius"/>
    </source>
</evidence>
<protein>
    <recommendedName>
        <fullName evidence="4">DUF2513 domain-containing protein</fullName>
    </recommendedName>
</protein>
<keyword evidence="1" id="KW-1133">Transmembrane helix</keyword>
<evidence type="ECO:0000313" key="2">
    <source>
        <dbReference type="EMBL" id="KMO85819.1"/>
    </source>
</evidence>
<dbReference type="Pfam" id="PF10711">
    <property type="entry name" value="DUF2513"/>
    <property type="match status" value="1"/>
</dbReference>
<dbReference type="PATRIC" id="fig|1122219.3.peg.2228"/>
<comment type="caution">
    <text evidence="2">The sequence shown here is derived from an EMBL/GenBank/DDBJ whole genome shotgun (WGS) entry which is preliminary data.</text>
</comment>
<feature type="transmembrane region" description="Helical" evidence="1">
    <location>
        <begin position="95"/>
        <end position="116"/>
    </location>
</feature>
<name>A0A0J6WTG6_9FIRM</name>
<dbReference type="InterPro" id="IPR019650">
    <property type="entry name" value="DUF2513"/>
</dbReference>
<accession>A0A0J6WTG6</accession>
<organism evidence="2 3">
    <name type="scientific">Megasphaera cerevisiae DSM 20462</name>
    <dbReference type="NCBI Taxonomy" id="1122219"/>
    <lineage>
        <taxon>Bacteria</taxon>
        <taxon>Bacillati</taxon>
        <taxon>Bacillota</taxon>
        <taxon>Negativicutes</taxon>
        <taxon>Veillonellales</taxon>
        <taxon>Veillonellaceae</taxon>
        <taxon>Megasphaera</taxon>
    </lineage>
</organism>
<sequence>MQCDWDLIRSILLWAEHHCDGSYIVSADMIILSGYTPSEINGHLKLLENSGFLINDYGTNSKQACHIYFSRLTRQGQHYLNAVRNDMIWRRTKSVLALISLPLTLSLVQDLAVAIIKSSLGF</sequence>
<proteinExistence type="predicted"/>
<dbReference type="OrthoDB" id="6960201at2"/>
<evidence type="ECO:0008006" key="4">
    <source>
        <dbReference type="Google" id="ProtNLM"/>
    </source>
</evidence>
<keyword evidence="3" id="KW-1185">Reference proteome</keyword>
<dbReference type="InParanoid" id="A0A0J6WTG6"/>
<evidence type="ECO:0000313" key="3">
    <source>
        <dbReference type="Proteomes" id="UP000036503"/>
    </source>
</evidence>
<keyword evidence="1" id="KW-0812">Transmembrane</keyword>
<dbReference type="RefSeq" id="WP_048514970.1">
    <property type="nucleotide sequence ID" value="NZ_FUXD01000037.1"/>
</dbReference>
<dbReference type="AlphaFoldDB" id="A0A0J6WTG6"/>
<reference evidence="2 3" key="1">
    <citation type="submission" date="2015-06" db="EMBL/GenBank/DDBJ databases">
        <title>Draft genome sequence of beer spoilage bacterium Megasphaera cerevisiae type strain 20462.</title>
        <authorList>
            <person name="Kutumbaka K."/>
            <person name="Pasmowitz J."/>
            <person name="Mategko J."/>
            <person name="Reyes D."/>
            <person name="Friedrich A."/>
            <person name="Han S."/>
            <person name="Martens-Habbena W."/>
            <person name="Neal-McKinney J."/>
            <person name="Janagama H.K."/>
            <person name="Nadala C."/>
            <person name="Samadpour M."/>
        </authorList>
    </citation>
    <scope>NUCLEOTIDE SEQUENCE [LARGE SCALE GENOMIC DNA]</scope>
    <source>
        <strain evidence="2 3">DSM 20462</strain>
    </source>
</reference>